<dbReference type="HOGENOM" id="CLU_3006911_0_0_10"/>
<name>F8WWR3_9BACT</name>
<dbReference type="AlphaFoldDB" id="F8WWR3"/>
<protein>
    <submittedName>
        <fullName evidence="1">Uncharacterized protein</fullName>
    </submittedName>
</protein>
<dbReference type="EMBL" id="ADLW01000001">
    <property type="protein sequence ID" value="EGK06397.1"/>
    <property type="molecule type" value="Genomic_DNA"/>
</dbReference>
<dbReference type="Proteomes" id="UP000006420">
    <property type="component" value="Unassembled WGS sequence"/>
</dbReference>
<evidence type="ECO:0000313" key="1">
    <source>
        <dbReference type="EMBL" id="EGK06397.1"/>
    </source>
</evidence>
<sequence length="56" mass="6595">MTAWALWLMPFLFSMSFVEAELLKGDKSDTFYPVFYCHFSLLCNYLKYPIISKSSL</sequence>
<dbReference type="STRING" id="742767.HMPREF9456_00271"/>
<accession>F8WWR3</accession>
<keyword evidence="2" id="KW-1185">Reference proteome</keyword>
<comment type="caution">
    <text evidence="1">The sequence shown here is derived from an EMBL/GenBank/DDBJ whole genome shotgun (WGS) entry which is preliminary data.</text>
</comment>
<evidence type="ECO:0000313" key="2">
    <source>
        <dbReference type="Proteomes" id="UP000006420"/>
    </source>
</evidence>
<organism evidence="1 2">
    <name type="scientific">Dysgonomonas mossii DSM 22836</name>
    <dbReference type="NCBI Taxonomy" id="742767"/>
    <lineage>
        <taxon>Bacteria</taxon>
        <taxon>Pseudomonadati</taxon>
        <taxon>Bacteroidota</taxon>
        <taxon>Bacteroidia</taxon>
        <taxon>Bacteroidales</taxon>
        <taxon>Dysgonomonadaceae</taxon>
        <taxon>Dysgonomonas</taxon>
    </lineage>
</organism>
<reference evidence="1 2" key="1">
    <citation type="submission" date="2011-04" db="EMBL/GenBank/DDBJ databases">
        <title>The Genome Sequence of Dysgonomonas mossii DSM 22836.</title>
        <authorList>
            <consortium name="The Broad Institute Genome Sequencing Platform"/>
            <person name="Earl A."/>
            <person name="Ward D."/>
            <person name="Feldgarden M."/>
            <person name="Gevers D."/>
            <person name="Pudlo N."/>
            <person name="Martens E."/>
            <person name="Allen-Vercoe E."/>
            <person name="Young S.K."/>
            <person name="Zeng Q."/>
            <person name="Gargeya S."/>
            <person name="Fitzgerald M."/>
            <person name="Haas B."/>
            <person name="Abouelleil A."/>
            <person name="Alvarado L."/>
            <person name="Arachchi H.M."/>
            <person name="Berlin A."/>
            <person name="Brown A."/>
            <person name="Chapman S.B."/>
            <person name="Chen Z."/>
            <person name="Dunbar C."/>
            <person name="Freedman E."/>
            <person name="Gearin G."/>
            <person name="Gellesch M."/>
            <person name="Goldberg J."/>
            <person name="Griggs A."/>
            <person name="Gujja S."/>
            <person name="Heiman D."/>
            <person name="Howarth C."/>
            <person name="Larson L."/>
            <person name="Lui A."/>
            <person name="MacDonald P.J.P."/>
            <person name="Mehta T."/>
            <person name="Montmayeur A."/>
            <person name="Murphy C."/>
            <person name="Neiman D."/>
            <person name="Pearson M."/>
            <person name="Priest M."/>
            <person name="Roberts A."/>
            <person name="Saif S."/>
            <person name="Shea T."/>
            <person name="Shenoy N."/>
            <person name="Sisk P."/>
            <person name="Stolte C."/>
            <person name="Sykes S."/>
            <person name="Yandava C."/>
            <person name="Wortman J."/>
            <person name="Nusbaum C."/>
            <person name="Birren B."/>
        </authorList>
    </citation>
    <scope>NUCLEOTIDE SEQUENCE [LARGE SCALE GENOMIC DNA]</scope>
    <source>
        <strain evidence="1 2">DSM 22836</strain>
    </source>
</reference>
<proteinExistence type="predicted"/>
<gene>
    <name evidence="1" type="ORF">HMPREF9456_00271</name>
</gene>